<evidence type="ECO:0000256" key="4">
    <source>
        <dbReference type="ARBA" id="ARBA00022989"/>
    </source>
</evidence>
<feature type="compositionally biased region" description="Pro residues" evidence="6">
    <location>
        <begin position="8"/>
        <end position="24"/>
    </location>
</feature>
<keyword evidence="4 7" id="KW-1133">Transmembrane helix</keyword>
<proteinExistence type="predicted"/>
<dbReference type="Pfam" id="PF06271">
    <property type="entry name" value="RDD"/>
    <property type="match status" value="1"/>
</dbReference>
<comment type="subcellular location">
    <subcellularLocation>
        <location evidence="1">Cell membrane</location>
        <topology evidence="1">Multi-pass membrane protein</topology>
    </subcellularLocation>
</comment>
<dbReference type="RefSeq" id="WP_238745021.1">
    <property type="nucleotide sequence ID" value="NZ_JAKOOW010000002.1"/>
</dbReference>
<evidence type="ECO:0000256" key="6">
    <source>
        <dbReference type="SAM" id="MobiDB-lite"/>
    </source>
</evidence>
<feature type="transmembrane region" description="Helical" evidence="7">
    <location>
        <begin position="170"/>
        <end position="186"/>
    </location>
</feature>
<evidence type="ECO:0000313" key="10">
    <source>
        <dbReference type="Proteomes" id="UP001298424"/>
    </source>
</evidence>
<comment type="caution">
    <text evidence="9">The sequence shown here is derived from an EMBL/GenBank/DDBJ whole genome shotgun (WGS) entry which is preliminary data.</text>
</comment>
<feature type="region of interest" description="Disordered" evidence="6">
    <location>
        <begin position="1"/>
        <end position="24"/>
    </location>
</feature>
<protein>
    <submittedName>
        <fullName evidence="9">RDD family protein</fullName>
    </submittedName>
</protein>
<evidence type="ECO:0000259" key="8">
    <source>
        <dbReference type="Pfam" id="PF06271"/>
    </source>
</evidence>
<keyword evidence="3 7" id="KW-0812">Transmembrane</keyword>
<sequence length="207" mass="22818">MNTAAPSPYAPPPNTDLPETAPPPPAPRLRRIGACLFNYALFMLVWLPVLITLEPKWRSLTLAMLVWNPYTPPPVLSLAYYAEEGTTAVLSMVLLALLLVVQVALLAVRGQSLGKMLFGLKIVGANGERAGFWRLVVVREAGFYLCLLLASRLPLLFFSSWESELDQTRYVRPLLLALCLLMLCVGSRRTLQDMLAGTAVADARPPR</sequence>
<gene>
    <name evidence="9" type="ORF">MB824_00815</name>
</gene>
<dbReference type="InterPro" id="IPR051791">
    <property type="entry name" value="Pra-immunoreactive"/>
</dbReference>
<feature type="transmembrane region" description="Helical" evidence="7">
    <location>
        <begin position="31"/>
        <end position="53"/>
    </location>
</feature>
<keyword evidence="5 7" id="KW-0472">Membrane</keyword>
<dbReference type="InterPro" id="IPR010432">
    <property type="entry name" value="RDD"/>
</dbReference>
<name>A0ABS9NJT0_9NEIS</name>
<evidence type="ECO:0000256" key="2">
    <source>
        <dbReference type="ARBA" id="ARBA00022475"/>
    </source>
</evidence>
<feature type="transmembrane region" description="Helical" evidence="7">
    <location>
        <begin position="141"/>
        <end position="158"/>
    </location>
</feature>
<keyword evidence="2" id="KW-1003">Cell membrane</keyword>
<dbReference type="Proteomes" id="UP001298424">
    <property type="component" value="Unassembled WGS sequence"/>
</dbReference>
<dbReference type="EMBL" id="JAKOOW010000002">
    <property type="protein sequence ID" value="MCG6503048.1"/>
    <property type="molecule type" value="Genomic_DNA"/>
</dbReference>
<accession>A0ABS9NJT0</accession>
<organism evidence="9 10">
    <name type="scientific">Kingella pumchi</name>
    <dbReference type="NCBI Taxonomy" id="2779506"/>
    <lineage>
        <taxon>Bacteria</taxon>
        <taxon>Pseudomonadati</taxon>
        <taxon>Pseudomonadota</taxon>
        <taxon>Betaproteobacteria</taxon>
        <taxon>Neisseriales</taxon>
        <taxon>Neisseriaceae</taxon>
        <taxon>Kingella</taxon>
    </lineage>
</organism>
<evidence type="ECO:0000256" key="1">
    <source>
        <dbReference type="ARBA" id="ARBA00004651"/>
    </source>
</evidence>
<dbReference type="PANTHER" id="PTHR36115">
    <property type="entry name" value="PROLINE-RICH ANTIGEN HOMOLOG-RELATED"/>
    <property type="match status" value="1"/>
</dbReference>
<dbReference type="PANTHER" id="PTHR36115:SF6">
    <property type="entry name" value="PROLINE-RICH ANTIGEN HOMOLOG"/>
    <property type="match status" value="1"/>
</dbReference>
<evidence type="ECO:0000256" key="3">
    <source>
        <dbReference type="ARBA" id="ARBA00022692"/>
    </source>
</evidence>
<evidence type="ECO:0000256" key="5">
    <source>
        <dbReference type="ARBA" id="ARBA00023136"/>
    </source>
</evidence>
<evidence type="ECO:0000313" key="9">
    <source>
        <dbReference type="EMBL" id="MCG6503048.1"/>
    </source>
</evidence>
<reference evidence="9 10" key="1">
    <citation type="submission" date="2022-02" db="EMBL/GenBank/DDBJ databases">
        <title>Genome sequence data of Kingella unionensis sp. nov. strain CICC 24913 (CCUG 75125).</title>
        <authorList>
            <person name="Xiao M."/>
        </authorList>
    </citation>
    <scope>NUCLEOTIDE SEQUENCE [LARGE SCALE GENOMIC DNA]</scope>
    <source>
        <strain evidence="9 10">CICC 24913</strain>
    </source>
</reference>
<feature type="domain" description="RDD" evidence="8">
    <location>
        <begin position="26"/>
        <end position="197"/>
    </location>
</feature>
<feature type="transmembrane region" description="Helical" evidence="7">
    <location>
        <begin position="88"/>
        <end position="108"/>
    </location>
</feature>
<evidence type="ECO:0000256" key="7">
    <source>
        <dbReference type="SAM" id="Phobius"/>
    </source>
</evidence>
<keyword evidence="10" id="KW-1185">Reference proteome</keyword>